<dbReference type="Proteomes" id="UP001153069">
    <property type="component" value="Unassembled WGS sequence"/>
</dbReference>
<feature type="compositionally biased region" description="Low complexity" evidence="3">
    <location>
        <begin position="949"/>
        <end position="960"/>
    </location>
</feature>
<feature type="compositionally biased region" description="Acidic residues" evidence="3">
    <location>
        <begin position="961"/>
        <end position="989"/>
    </location>
</feature>
<proteinExistence type="predicted"/>
<dbReference type="InterPro" id="IPR021133">
    <property type="entry name" value="HEAT_type_2"/>
</dbReference>
<protein>
    <submittedName>
        <fullName evidence="4">Protein phosphatase 4 regulatory subunit 1</fullName>
    </submittedName>
</protein>
<feature type="repeat" description="HEAT" evidence="2">
    <location>
        <begin position="137"/>
        <end position="175"/>
    </location>
</feature>
<dbReference type="GO" id="GO:0019888">
    <property type="term" value="F:protein phosphatase regulator activity"/>
    <property type="evidence" value="ECO:0007669"/>
    <property type="project" value="TreeGrafter"/>
</dbReference>
<feature type="repeat" description="HEAT" evidence="2">
    <location>
        <begin position="594"/>
        <end position="633"/>
    </location>
</feature>
<accession>A0A9N8DCB7</accession>
<dbReference type="EMBL" id="CAICTM010000078">
    <property type="protein sequence ID" value="CAB9500227.1"/>
    <property type="molecule type" value="Genomic_DNA"/>
</dbReference>
<dbReference type="InterPro" id="IPR051023">
    <property type="entry name" value="PP2A_Regulatory_Subunit_A"/>
</dbReference>
<comment type="caution">
    <text evidence="4">The sequence shown here is derived from an EMBL/GenBank/DDBJ whole genome shotgun (WGS) entry which is preliminary data.</text>
</comment>
<evidence type="ECO:0000256" key="2">
    <source>
        <dbReference type="PROSITE-ProRule" id="PRU00103"/>
    </source>
</evidence>
<organism evidence="4 5">
    <name type="scientific">Seminavis robusta</name>
    <dbReference type="NCBI Taxonomy" id="568900"/>
    <lineage>
        <taxon>Eukaryota</taxon>
        <taxon>Sar</taxon>
        <taxon>Stramenopiles</taxon>
        <taxon>Ochrophyta</taxon>
        <taxon>Bacillariophyta</taxon>
        <taxon>Bacillariophyceae</taxon>
        <taxon>Bacillariophycidae</taxon>
        <taxon>Naviculales</taxon>
        <taxon>Naviculaceae</taxon>
        <taxon>Seminavis</taxon>
    </lineage>
</organism>
<feature type="compositionally biased region" description="Basic and acidic residues" evidence="3">
    <location>
        <begin position="990"/>
        <end position="1020"/>
    </location>
</feature>
<keyword evidence="5" id="KW-1185">Reference proteome</keyword>
<keyword evidence="1" id="KW-0677">Repeat</keyword>
<feature type="region of interest" description="Disordered" evidence="3">
    <location>
        <begin position="908"/>
        <end position="1092"/>
    </location>
</feature>
<feature type="compositionally biased region" description="Basic and acidic residues" evidence="3">
    <location>
        <begin position="1027"/>
        <end position="1038"/>
    </location>
</feature>
<sequence>MEAGEAAPDGEDDESLRFEDLTVDDDLPLLDRVVRYCRSSIALQRLVHVKMLAETAETVGSAPTLEALLPVFEHLVQDPESVIRQHVAAQILPVSLVAMVQNIGFQKEYAVQQMIDNPLLNKDYYDKGYKAVCSVVVVHHIRQLVTDPDIDVRRSASDALAGLALQLQPDDVGKFILPIPLKLVKETAGATTSTNKKGKPTNEADALQEDLRITAANLLAEVGGAAAEHKGTIPSQLVQTLVLPAVLSLAEDGSFRVRRSAAQALPRVLGGSSVEMAQSKILPAFEKLSNDDLYRVRKSTGECLVDMSRSFMILASRETDAEQKALLQDLRRTRLIPIVERLIGDSSRLVRHGMMQFLGPFIASFYPYVDSALHAILPGISESDGSNHTGIVAQFFPHASSMVSRLNSSAATTAAPTPIAVNIEDILNQKLTHLEKLQKALPQFLRASRLSSLSLHSVVTHRREHAPPKEDLESVVGTLLEYFAALAMVTTGDENTDAEMRVYCAYSYPAVALVLGEEHWEGLLKTCFLKLLNPKYEDENTQAAMGGNKAAEGDAEADPNAPPPPPPLPVKRCLASSLHTVAHILGPDLASKDIMPIFKEFFLRDPDDSVRLNVFRNFPSLLSLLKPEERQSYLAVWSEVILGEEFLGSKKRSATNPLVLNWRQRDYLARSLPDLLGLISPADIKEFVWPIIKVLVLDAINIVRDDAIWAVPMLLRAYCPENIQTWEKGKSDKDAKAWSKEACSEAISWLKESILRIKPKGAAGRTNFNQRQLYCRICAAAGLALQFGDFSMDGVDVSEATKNSSNGALDPVPLLVSKFKSQFSNKSDFEPEGPYLRMTAAEQKHIKSLLIDDLLTPAVDMKDDRIMNVRLGLLKVLELMPDDVIQGAKCGDILQGLVEEMETWESFDNNEDDAPFVPNNGGARSAGGDANNGQANEGEGGGSSDDESGSGSSSDEGSVVSDDDIDEGSYSSEEELAEDGSDGSASPDEDGGKEGDDAAKKDKDKKDKKSKDSKKKDSKKEKKSKKESKSDKDKDKKEKKSKKESKSDKDKDKKEKKSKKESSDKDKKKKDSKKDSKSEKKSKKDSKKESKK</sequence>
<dbReference type="Gene3D" id="1.25.10.10">
    <property type="entry name" value="Leucine-rich Repeat Variant"/>
    <property type="match status" value="2"/>
</dbReference>
<gene>
    <name evidence="4" type="ORF">SEMRO_79_G042620.1</name>
</gene>
<feature type="region of interest" description="Disordered" evidence="3">
    <location>
        <begin position="541"/>
        <end position="568"/>
    </location>
</feature>
<dbReference type="InterPro" id="IPR011989">
    <property type="entry name" value="ARM-like"/>
</dbReference>
<evidence type="ECO:0000256" key="1">
    <source>
        <dbReference type="ARBA" id="ARBA00022737"/>
    </source>
</evidence>
<dbReference type="PANTHER" id="PTHR10648:SF1">
    <property type="entry name" value="SERINE_THREONINE-PROTEIN PHOSPHATASE 4 REGULATORY SUBUNIT 1"/>
    <property type="match status" value="1"/>
</dbReference>
<reference evidence="4" key="1">
    <citation type="submission" date="2020-06" db="EMBL/GenBank/DDBJ databases">
        <authorList>
            <consortium name="Plant Systems Biology data submission"/>
        </authorList>
    </citation>
    <scope>NUCLEOTIDE SEQUENCE</scope>
    <source>
        <strain evidence="4">D6</strain>
    </source>
</reference>
<dbReference type="SUPFAM" id="SSF48371">
    <property type="entry name" value="ARM repeat"/>
    <property type="match status" value="2"/>
</dbReference>
<dbReference type="GO" id="GO:0005737">
    <property type="term" value="C:cytoplasm"/>
    <property type="evidence" value="ECO:0007669"/>
    <property type="project" value="TreeGrafter"/>
</dbReference>
<dbReference type="InterPro" id="IPR016024">
    <property type="entry name" value="ARM-type_fold"/>
</dbReference>
<feature type="compositionally biased region" description="Low complexity" evidence="3">
    <location>
        <begin position="926"/>
        <end position="937"/>
    </location>
</feature>
<dbReference type="OrthoDB" id="340346at2759"/>
<name>A0A9N8DCB7_9STRA</name>
<feature type="repeat" description="HEAT" evidence="2">
    <location>
        <begin position="242"/>
        <end position="280"/>
    </location>
</feature>
<evidence type="ECO:0000256" key="3">
    <source>
        <dbReference type="SAM" id="MobiDB-lite"/>
    </source>
</evidence>
<evidence type="ECO:0000313" key="4">
    <source>
        <dbReference type="EMBL" id="CAB9500227.1"/>
    </source>
</evidence>
<evidence type="ECO:0000313" key="5">
    <source>
        <dbReference type="Proteomes" id="UP001153069"/>
    </source>
</evidence>
<feature type="compositionally biased region" description="Basic and acidic residues" evidence="3">
    <location>
        <begin position="1044"/>
        <end position="1066"/>
    </location>
</feature>
<dbReference type="PROSITE" id="PS50077">
    <property type="entry name" value="HEAT_REPEAT"/>
    <property type="match status" value="3"/>
</dbReference>
<dbReference type="PANTHER" id="PTHR10648">
    <property type="entry name" value="SERINE/THREONINE-PROTEIN PHOSPHATASE PP2A 65 KDA REGULATORY SUBUNIT"/>
    <property type="match status" value="1"/>
</dbReference>
<dbReference type="AlphaFoldDB" id="A0A9N8DCB7"/>